<proteinExistence type="predicted"/>
<evidence type="ECO:0000313" key="3">
    <source>
        <dbReference type="Proteomes" id="UP000466906"/>
    </source>
</evidence>
<dbReference type="EMBL" id="AP022565">
    <property type="protein sequence ID" value="BBX29560.1"/>
    <property type="molecule type" value="Genomic_DNA"/>
</dbReference>
<feature type="domain" description="DUF5642" evidence="1">
    <location>
        <begin position="83"/>
        <end position="262"/>
    </location>
</feature>
<accession>A0A6N4UXC7</accession>
<gene>
    <name evidence="2" type="ORF">MALV_46850</name>
</gene>
<dbReference type="AlphaFoldDB" id="A0A6N4UXC7"/>
<name>A0A6N4UXC7_9MYCO</name>
<dbReference type="Proteomes" id="UP000466906">
    <property type="component" value="Chromosome"/>
</dbReference>
<organism evidence="2 3">
    <name type="scientific">Mycolicibacterium alvei</name>
    <dbReference type="NCBI Taxonomy" id="67081"/>
    <lineage>
        <taxon>Bacteria</taxon>
        <taxon>Bacillati</taxon>
        <taxon>Actinomycetota</taxon>
        <taxon>Actinomycetes</taxon>
        <taxon>Mycobacteriales</taxon>
        <taxon>Mycobacteriaceae</taxon>
        <taxon>Mycolicibacterium</taxon>
    </lineage>
</organism>
<sequence>MLVPTTPASIKFRCIATLVVFPATTLDSKPGLWYQHAVRLFAVATVLLVCTLACGVACGLQPAPEPTPTSSGPQASRNVATVNPARIDRVRQDLPPGYEVVAIDPRATPVSLWGFGPDWRADPAACAALAAREVEPTRGWSASGPGGIVYAGVVKLGPGVPADRSEPRCEQWSVSGGHSVGTVTAVMAPPIDDAVTDGTSTAVTTVVEGGTETRSHADTFTADLVGGYHVFVSVVTDPGSPNPALDPAFAADLLVKSVSALRG</sequence>
<evidence type="ECO:0000313" key="2">
    <source>
        <dbReference type="EMBL" id="BBX29560.1"/>
    </source>
</evidence>
<dbReference type="InterPro" id="IPR041313">
    <property type="entry name" value="DUF5642"/>
</dbReference>
<dbReference type="Pfam" id="PF18702">
    <property type="entry name" value="DUF5642"/>
    <property type="match status" value="1"/>
</dbReference>
<protein>
    <recommendedName>
        <fullName evidence="1">DUF5642 domain-containing protein</fullName>
    </recommendedName>
</protein>
<evidence type="ECO:0000259" key="1">
    <source>
        <dbReference type="Pfam" id="PF18702"/>
    </source>
</evidence>
<keyword evidence="3" id="KW-1185">Reference proteome</keyword>
<reference evidence="2 3" key="1">
    <citation type="journal article" date="2019" name="Emerg. Microbes Infect.">
        <title>Comprehensive subspecies identification of 175 nontuberculous mycobacteria species based on 7547 genomic profiles.</title>
        <authorList>
            <person name="Matsumoto Y."/>
            <person name="Kinjo T."/>
            <person name="Motooka D."/>
            <person name="Nabeya D."/>
            <person name="Jung N."/>
            <person name="Uechi K."/>
            <person name="Horii T."/>
            <person name="Iida T."/>
            <person name="Fujita J."/>
            <person name="Nakamura S."/>
        </authorList>
    </citation>
    <scope>NUCLEOTIDE SEQUENCE [LARGE SCALE GENOMIC DNA]</scope>
    <source>
        <strain evidence="2 3">JCM 12272</strain>
    </source>
</reference>
<dbReference type="KEGG" id="malv:MALV_46850"/>